<evidence type="ECO:0000259" key="2">
    <source>
        <dbReference type="PROSITE" id="PS50931"/>
    </source>
</evidence>
<reference evidence="4" key="1">
    <citation type="journal article" date="2019" name="Int. J. Syst. Evol. Microbiol.">
        <title>The Global Catalogue of Microorganisms (GCM) 10K type strain sequencing project: providing services to taxonomists for standard genome sequencing and annotation.</title>
        <authorList>
            <consortium name="The Broad Institute Genomics Platform"/>
            <consortium name="The Broad Institute Genome Sequencing Center for Infectious Disease"/>
            <person name="Wu L."/>
            <person name="Ma J."/>
        </authorList>
    </citation>
    <scope>NUCLEOTIDE SEQUENCE [LARGE SCALE GENOMIC DNA]</scope>
    <source>
        <strain evidence="4">DT43</strain>
    </source>
</reference>
<feature type="region of interest" description="Disordered" evidence="1">
    <location>
        <begin position="614"/>
        <end position="634"/>
    </location>
</feature>
<name>A0ABV8YXR9_9ACTN</name>
<dbReference type="InterPro" id="IPR009492">
    <property type="entry name" value="TniQ"/>
</dbReference>
<accession>A0ABV8YXR9</accession>
<organism evidence="3 4">
    <name type="scientific">Streptomyces xiangluensis</name>
    <dbReference type="NCBI Taxonomy" id="2665720"/>
    <lineage>
        <taxon>Bacteria</taxon>
        <taxon>Bacillati</taxon>
        <taxon>Actinomycetota</taxon>
        <taxon>Actinomycetes</taxon>
        <taxon>Kitasatosporales</taxon>
        <taxon>Streptomycetaceae</taxon>
        <taxon>Streptomyces</taxon>
    </lineage>
</organism>
<feature type="domain" description="HTH lysR-type" evidence="2">
    <location>
        <begin position="781"/>
        <end position="818"/>
    </location>
</feature>
<keyword evidence="4" id="KW-1185">Reference proteome</keyword>
<dbReference type="Pfam" id="PF00126">
    <property type="entry name" value="HTH_1"/>
    <property type="match status" value="1"/>
</dbReference>
<protein>
    <submittedName>
        <fullName evidence="3">TniQ family protein</fullName>
    </submittedName>
</protein>
<gene>
    <name evidence="3" type="ORF">ACFPH6_30930</name>
</gene>
<dbReference type="InterPro" id="IPR036390">
    <property type="entry name" value="WH_DNA-bd_sf"/>
</dbReference>
<evidence type="ECO:0000313" key="4">
    <source>
        <dbReference type="Proteomes" id="UP001596012"/>
    </source>
</evidence>
<dbReference type="InterPro" id="IPR000847">
    <property type="entry name" value="LysR_HTH_N"/>
</dbReference>
<evidence type="ECO:0000256" key="1">
    <source>
        <dbReference type="SAM" id="MobiDB-lite"/>
    </source>
</evidence>
<proteinExistence type="predicted"/>
<evidence type="ECO:0000313" key="3">
    <source>
        <dbReference type="EMBL" id="MFC4468890.1"/>
    </source>
</evidence>
<dbReference type="Pfam" id="PF06527">
    <property type="entry name" value="TniQ"/>
    <property type="match status" value="1"/>
</dbReference>
<dbReference type="PROSITE" id="PS50931">
    <property type="entry name" value="HTH_LYSR"/>
    <property type="match status" value="1"/>
</dbReference>
<dbReference type="SUPFAM" id="SSF46785">
    <property type="entry name" value="Winged helix' DNA-binding domain"/>
    <property type="match status" value="1"/>
</dbReference>
<dbReference type="InterPro" id="IPR036388">
    <property type="entry name" value="WH-like_DNA-bd_sf"/>
</dbReference>
<dbReference type="EMBL" id="JBHSFG010000054">
    <property type="protein sequence ID" value="MFC4468890.1"/>
    <property type="molecule type" value="Genomic_DNA"/>
</dbReference>
<comment type="caution">
    <text evidence="3">The sequence shown here is derived from an EMBL/GenBank/DDBJ whole genome shotgun (WGS) entry which is preliminary data.</text>
</comment>
<dbReference type="RefSeq" id="WP_386347053.1">
    <property type="nucleotide sequence ID" value="NZ_JBHSFG010000054.1"/>
</dbReference>
<dbReference type="Gene3D" id="1.10.10.10">
    <property type="entry name" value="Winged helix-like DNA-binding domain superfamily/Winged helix DNA-binding domain"/>
    <property type="match status" value="1"/>
</dbReference>
<sequence length="852" mass="94055">MTRATDRLPIVLPPLPGEALDSWIEAYACRLRTSSTGLLRFLGLPGIAAKHLVFRLEEADLKALARLTDADASELDRMTLRSVARSDLLPQLPQNGDETAPVWRHLGRHSRFCPRCLADNGGRWPLAWRLPFSFACQQHQCLLVDHCPGCRDRPQLFTNQQLGRSTSGAHCMRLVLRDGRKTACRHDLAQTPAQPLPPDGTALAGQQHLDALVQAGSPALHHLYFLSRRCLRSLMLSPWAAPEAVGLALRECNGGLLPDNPHDLADAGRLAIGTTLAIWASDTATTTGQAVFEWLIRTDQAHRRNASTSNLSIDQRLLCWGRASPEIVSRVIADADQDLPLDTRLRYRSATHPRRPDLTEADIRKRADKIPTALWPSWTLRLLPNTPIDPRTVDGFKRGCRSKLLLAGAKSQHHPWAQPSNRLIIRMAFRRVITSPEHETAIASCLTQLASHLDDEGSPIDYGRRRHLFTSESITLDLDEYTQLCRQQGWARGGTGRINMLRWMLLSFLLGTHADLPPRNIHARDEFRYQVPPLMRAFLLKQAATNLAAHRIDEPVLWEPPTEWCDWTDWPGATPEQISDSDFDTLIADRTPAEETAAALGLTTEHVRLYCDATGTTQPPPPPASPGLGRRRPRRGMLDPGFLRTTHSSGTLNQSLIARSAGCSLATVQNALEEAGIPATPRPEPLSLRITREELEQAYLHRRLSIPDIAEQFGLDRHRLNLLAKKWGIEIRPNSATSNPFALLPDAPALSESMAAISNVRNCVERLRRLVRLPGQRNLCAAARSLGTLPATLTHQLHALEKAAGVQLIERTSPLAATPAGAALIHEAEHLLSLLDAATATTTEASGPAVPP</sequence>
<dbReference type="Proteomes" id="UP001596012">
    <property type="component" value="Unassembled WGS sequence"/>
</dbReference>